<comment type="caution">
    <text evidence="1">The sequence shown here is derived from an EMBL/GenBank/DDBJ whole genome shotgun (WGS) entry which is preliminary data.</text>
</comment>
<organism evidence="1 2">
    <name type="scientific">Streptomyces spororaveus</name>
    <dbReference type="NCBI Taxonomy" id="284039"/>
    <lineage>
        <taxon>Bacteria</taxon>
        <taxon>Bacillati</taxon>
        <taxon>Actinomycetota</taxon>
        <taxon>Actinomycetes</taxon>
        <taxon>Kitasatosporales</taxon>
        <taxon>Streptomycetaceae</taxon>
        <taxon>Streptomyces</taxon>
    </lineage>
</organism>
<accession>A0ABQ3TQA1</accession>
<dbReference type="EMBL" id="BNED01000005">
    <property type="protein sequence ID" value="GHI82187.1"/>
    <property type="molecule type" value="Genomic_DNA"/>
</dbReference>
<evidence type="ECO:0000313" key="1">
    <source>
        <dbReference type="EMBL" id="GHI82187.1"/>
    </source>
</evidence>
<evidence type="ECO:0000313" key="2">
    <source>
        <dbReference type="Proteomes" id="UP000608522"/>
    </source>
</evidence>
<proteinExistence type="predicted"/>
<name>A0ABQ3TQA1_9ACTN</name>
<sequence>MDASRVGAEEAGRLLREAVQGVRAAGRSGETVGRVLGMGRQAARQRFAGATAPVGGPAGEPR</sequence>
<reference evidence="2" key="1">
    <citation type="submission" date="2023-07" db="EMBL/GenBank/DDBJ databases">
        <title>Whole genome shotgun sequence of Streptomyces spororaveus NBRC 15456.</title>
        <authorList>
            <person name="Komaki H."/>
            <person name="Tamura T."/>
        </authorList>
    </citation>
    <scope>NUCLEOTIDE SEQUENCE [LARGE SCALE GENOMIC DNA]</scope>
    <source>
        <strain evidence="2">NBRC 15456</strain>
    </source>
</reference>
<keyword evidence="2" id="KW-1185">Reference proteome</keyword>
<protein>
    <submittedName>
        <fullName evidence="1">Uncharacterized protein</fullName>
    </submittedName>
</protein>
<gene>
    <name evidence="1" type="ORF">Sspor_77480</name>
</gene>
<dbReference type="Proteomes" id="UP000608522">
    <property type="component" value="Unassembled WGS sequence"/>
</dbReference>